<feature type="binding site" evidence="8">
    <location>
        <position position="14"/>
    </location>
    <ligand>
        <name>substrate</name>
    </ligand>
</feature>
<comment type="subcellular location">
    <subcellularLocation>
        <location evidence="8">Cytoplasm</location>
    </subcellularLocation>
</comment>
<keyword evidence="8" id="KW-0963">Cytoplasm</keyword>
<evidence type="ECO:0000313" key="11">
    <source>
        <dbReference type="Proteomes" id="UP000231267"/>
    </source>
</evidence>
<comment type="pathway">
    <text evidence="1 8">Amino-acid biosynthesis; L-lysine biosynthesis via DAP pathway; DL-2,6-diaminopimelate from LL-2,6-diaminopimelate: step 1/1.</text>
</comment>
<sequence>MKNIKFTKMSAAGNDFVVVEDSDLCGLAGKICDRRYGIGADGMLLLEKTAKADIRMRIFNPDGSEVDMCGNGARCAAVYYTYMLSAIRYPLIKIETKAGILEAKIDGDMVKLKMSDPHSMKLDISLVIARNDERKRGVTKQSPCSKSEIALGTSCLRNDVMVVNFINTGVPHAVIFVDDLENIDVDKLGRAIRNSERFAPKGANVDFVKVLGKDKIAVRTYERGVEAETLACGTGCVAAAILSGAGRSVDVVTHGGEILKVCFEKKGAKVSNVWLEGSAKIVYKGRMEL</sequence>
<dbReference type="GO" id="GO:0009089">
    <property type="term" value="P:lysine biosynthetic process via diaminopimelate"/>
    <property type="evidence" value="ECO:0007669"/>
    <property type="project" value="UniProtKB-UniRule"/>
</dbReference>
<evidence type="ECO:0000256" key="6">
    <source>
        <dbReference type="ARBA" id="ARBA00023235"/>
    </source>
</evidence>
<dbReference type="InterPro" id="IPR001653">
    <property type="entry name" value="DAP_epimerase_DapF"/>
</dbReference>
<feature type="binding site" evidence="8">
    <location>
        <position position="60"/>
    </location>
    <ligand>
        <name>substrate</name>
    </ligand>
</feature>
<feature type="active site" description="Proton acceptor" evidence="8">
    <location>
        <position position="232"/>
    </location>
</feature>
<gene>
    <name evidence="8" type="primary">dapF</name>
    <name evidence="10" type="ORF">COW11_04765</name>
</gene>
<dbReference type="PROSITE" id="PS01326">
    <property type="entry name" value="DAP_EPIMERASE"/>
    <property type="match status" value="1"/>
</dbReference>
<feature type="binding site" evidence="8">
    <location>
        <begin position="233"/>
        <end position="234"/>
    </location>
    <ligand>
        <name>substrate</name>
    </ligand>
</feature>
<evidence type="ECO:0000256" key="1">
    <source>
        <dbReference type="ARBA" id="ARBA00005196"/>
    </source>
</evidence>
<comment type="caution">
    <text evidence="10">The sequence shown here is derived from an EMBL/GenBank/DDBJ whole genome shotgun (WGS) entry which is preliminary data.</text>
</comment>
<name>A0A2J0LEA4_9BACT</name>
<comment type="function">
    <text evidence="8">Catalyzes the stereoinversion of LL-2,6-diaminopimelate (L,L-DAP) to meso-diaminopimelate (meso-DAP), a precursor of L-lysine and an essential component of the bacterial peptidoglycan.</text>
</comment>
<evidence type="ECO:0000256" key="7">
    <source>
        <dbReference type="ARBA" id="ARBA00051712"/>
    </source>
</evidence>
<keyword evidence="6 8" id="KW-0413">Isomerase</keyword>
<evidence type="ECO:0000256" key="5">
    <source>
        <dbReference type="ARBA" id="ARBA00023154"/>
    </source>
</evidence>
<keyword evidence="4 8" id="KW-0028">Amino-acid biosynthesis</keyword>
<evidence type="ECO:0000256" key="8">
    <source>
        <dbReference type="HAMAP-Rule" id="MF_00197"/>
    </source>
</evidence>
<dbReference type="HAMAP" id="MF_00197">
    <property type="entry name" value="DAP_epimerase"/>
    <property type="match status" value="1"/>
</dbReference>
<keyword evidence="5 8" id="KW-0457">Lysine biosynthesis</keyword>
<feature type="active site" evidence="9">
    <location>
        <position position="69"/>
    </location>
</feature>
<dbReference type="AlphaFoldDB" id="A0A2J0LEA4"/>
<feature type="binding site" evidence="8">
    <location>
        <position position="204"/>
    </location>
    <ligand>
        <name>substrate</name>
    </ligand>
</feature>
<feature type="site" description="Could be important to modulate the pK values of the two catalytic cysteine residues" evidence="8">
    <location>
        <position position="172"/>
    </location>
</feature>
<organism evidence="10 11">
    <name type="scientific">Candidatus Taenaricola geysiri</name>
    <dbReference type="NCBI Taxonomy" id="1974752"/>
    <lineage>
        <taxon>Bacteria</taxon>
        <taxon>Pseudomonadati</taxon>
        <taxon>Candidatus Omnitrophota</taxon>
        <taxon>Candidatus Taenaricola</taxon>
    </lineage>
</organism>
<evidence type="ECO:0000256" key="9">
    <source>
        <dbReference type="PROSITE-ProRule" id="PRU10125"/>
    </source>
</evidence>
<evidence type="ECO:0000256" key="4">
    <source>
        <dbReference type="ARBA" id="ARBA00022605"/>
    </source>
</evidence>
<evidence type="ECO:0000313" key="10">
    <source>
        <dbReference type="EMBL" id="PIW66181.1"/>
    </source>
</evidence>
<dbReference type="Gene3D" id="3.10.310.10">
    <property type="entry name" value="Diaminopimelate Epimerase, Chain A, domain 1"/>
    <property type="match status" value="2"/>
</dbReference>
<dbReference type="PANTHER" id="PTHR31689:SF0">
    <property type="entry name" value="DIAMINOPIMELATE EPIMERASE"/>
    <property type="match status" value="1"/>
</dbReference>
<dbReference type="Pfam" id="PF01678">
    <property type="entry name" value="DAP_epimerase"/>
    <property type="match status" value="2"/>
</dbReference>
<dbReference type="UniPathway" id="UPA00034">
    <property type="reaction ID" value="UER00025"/>
</dbReference>
<comment type="subunit">
    <text evidence="8">Homodimer.</text>
</comment>
<comment type="caution">
    <text evidence="8">Lacks conserved residue(s) required for the propagation of feature annotation.</text>
</comment>
<dbReference type="PANTHER" id="PTHR31689">
    <property type="entry name" value="DIAMINOPIMELATE EPIMERASE, CHLOROPLASTIC"/>
    <property type="match status" value="1"/>
</dbReference>
<comment type="similarity">
    <text evidence="2 8">Belongs to the diaminopimelate epimerase family.</text>
</comment>
<dbReference type="EC" id="5.1.1.7" evidence="3 8"/>
<proteinExistence type="inferred from homology"/>
<dbReference type="EMBL" id="PFGP01000107">
    <property type="protein sequence ID" value="PIW66181.1"/>
    <property type="molecule type" value="Genomic_DNA"/>
</dbReference>
<protein>
    <recommendedName>
        <fullName evidence="3 8">Diaminopimelate epimerase</fullName>
        <shortName evidence="8">DAP epimerase</shortName>
        <ecNumber evidence="3 8">5.1.1.7</ecNumber>
    </recommendedName>
    <alternativeName>
        <fullName evidence="8">PLP-independent amino acid racemase</fullName>
    </alternativeName>
</protein>
<feature type="binding site" evidence="8">
    <location>
        <begin position="70"/>
        <end position="71"/>
    </location>
    <ligand>
        <name>substrate</name>
    </ligand>
</feature>
<dbReference type="NCBIfam" id="TIGR00652">
    <property type="entry name" value="DapF"/>
    <property type="match status" value="1"/>
</dbReference>
<comment type="catalytic activity">
    <reaction evidence="7 8">
        <text>(2S,6S)-2,6-diaminopimelate = meso-2,6-diaminopimelate</text>
        <dbReference type="Rhea" id="RHEA:15393"/>
        <dbReference type="ChEBI" id="CHEBI:57609"/>
        <dbReference type="ChEBI" id="CHEBI:57791"/>
        <dbReference type="EC" id="5.1.1.7"/>
    </reaction>
</comment>
<dbReference type="GO" id="GO:0005829">
    <property type="term" value="C:cytosol"/>
    <property type="evidence" value="ECO:0007669"/>
    <property type="project" value="TreeGrafter"/>
</dbReference>
<reference evidence="10 11" key="1">
    <citation type="submission" date="2017-09" db="EMBL/GenBank/DDBJ databases">
        <title>Depth-based differentiation of microbial function through sediment-hosted aquifers and enrichment of novel symbionts in the deep terrestrial subsurface.</title>
        <authorList>
            <person name="Probst A.J."/>
            <person name="Ladd B."/>
            <person name="Jarett J.K."/>
            <person name="Geller-Mcgrath D.E."/>
            <person name="Sieber C.M."/>
            <person name="Emerson J.B."/>
            <person name="Anantharaman K."/>
            <person name="Thomas B.C."/>
            <person name="Malmstrom R."/>
            <person name="Stieglmeier M."/>
            <person name="Klingl A."/>
            <person name="Woyke T."/>
            <person name="Ryan C.M."/>
            <person name="Banfield J.F."/>
        </authorList>
    </citation>
    <scope>NUCLEOTIDE SEQUENCE [LARGE SCALE GENOMIC DNA]</scope>
    <source>
        <strain evidence="10">CG12_big_fil_rev_8_21_14_0_65_43_15</strain>
    </source>
</reference>
<accession>A0A2J0LEA4</accession>
<dbReference type="Proteomes" id="UP000231267">
    <property type="component" value="Unassembled WGS sequence"/>
</dbReference>
<feature type="site" description="Could be important to modulate the pK values of the two catalytic cysteine residues" evidence="8">
    <location>
        <position position="222"/>
    </location>
</feature>
<feature type="binding site" evidence="8">
    <location>
        <begin position="222"/>
        <end position="223"/>
    </location>
    <ligand>
        <name>substrate</name>
    </ligand>
</feature>
<dbReference type="InterPro" id="IPR018510">
    <property type="entry name" value="DAP_epimerase_AS"/>
</dbReference>
<dbReference type="GO" id="GO:0008837">
    <property type="term" value="F:diaminopimelate epimerase activity"/>
    <property type="evidence" value="ECO:0007669"/>
    <property type="project" value="UniProtKB-UniRule"/>
</dbReference>
<dbReference type="SUPFAM" id="SSF54506">
    <property type="entry name" value="Diaminopimelate epimerase-like"/>
    <property type="match status" value="2"/>
</dbReference>
<evidence type="ECO:0000256" key="2">
    <source>
        <dbReference type="ARBA" id="ARBA00010219"/>
    </source>
</evidence>
<evidence type="ECO:0000256" key="3">
    <source>
        <dbReference type="ARBA" id="ARBA00013080"/>
    </source>
</evidence>
<feature type="active site" description="Proton donor" evidence="8">
    <location>
        <position position="69"/>
    </location>
</feature>